<accession>A0A9P4M0B4</accession>
<dbReference type="Gene3D" id="1.20.200.10">
    <property type="entry name" value="Fumarase/aspartase (Central domain)"/>
    <property type="match status" value="1"/>
</dbReference>
<dbReference type="InterPro" id="IPR029419">
    <property type="entry name" value="Arg_succ_lyase_C"/>
</dbReference>
<dbReference type="AlphaFoldDB" id="A0A9P4M0B4"/>
<protein>
    <recommendedName>
        <fullName evidence="2">Arginosuccinase</fullName>
    </recommendedName>
</protein>
<sequence>MEFGHQLNRASLIAVKEAGLIDAETAQRIASSLAKIEAEFAGRYTSIVLFVRDYPALENRLVELAGSNASLLHLGRSRQDMISACVHAAARDTLRHTLTSIVRLREAVLKVAENNVETLIPAYTHGVQAQPTTYAHYLLAMDECFSRTAERLIQSHKRLNQCPLGAGALTTSSFKLDRELLASLLGFEGIVENSLSANQVSPVEALLETSQLLAMLATQIGQWAQDIHQTYSNSRSWFRLDPGELTSTSSMMPQKRNPRVLELMREFGGRIIGKASGLMAIAHNLQSGMTEIRWSVDLIPDAETQQMLDLATKMVASLRVDAKRALEEINREYSTATELADTLYRTARVPFRIGHHFASKLTDFGRERGLSPTEINIEDAAKLYAELNDQASFPLSESEFRESLHPQAFVASRAGTGGPQRDEVVRMLSKHQKDLEQNASMLGAIDKDAEAAVSALSQRFERIIKS</sequence>
<dbReference type="InterPro" id="IPR022761">
    <property type="entry name" value="Fumarate_lyase_N"/>
</dbReference>
<feature type="domain" description="Argininosuccinate lyase C-terminal" evidence="4">
    <location>
        <begin position="333"/>
        <end position="411"/>
    </location>
</feature>
<dbReference type="Proteomes" id="UP000799772">
    <property type="component" value="Unassembled WGS sequence"/>
</dbReference>
<comment type="similarity">
    <text evidence="1">Belongs to the lyase 1 family. Argininosuccinate lyase subfamily.</text>
</comment>
<evidence type="ECO:0000259" key="3">
    <source>
        <dbReference type="Pfam" id="PF00206"/>
    </source>
</evidence>
<dbReference type="OrthoDB" id="2561043at2759"/>
<organism evidence="5 6">
    <name type="scientific">Rhizodiscina lignyota</name>
    <dbReference type="NCBI Taxonomy" id="1504668"/>
    <lineage>
        <taxon>Eukaryota</taxon>
        <taxon>Fungi</taxon>
        <taxon>Dikarya</taxon>
        <taxon>Ascomycota</taxon>
        <taxon>Pezizomycotina</taxon>
        <taxon>Dothideomycetes</taxon>
        <taxon>Pleosporomycetidae</taxon>
        <taxon>Aulographales</taxon>
        <taxon>Rhizodiscinaceae</taxon>
        <taxon>Rhizodiscina</taxon>
    </lineage>
</organism>
<dbReference type="PRINTS" id="PR00149">
    <property type="entry name" value="FUMRATELYASE"/>
</dbReference>
<dbReference type="GO" id="GO:0004056">
    <property type="term" value="F:argininosuccinate lyase activity"/>
    <property type="evidence" value="ECO:0007669"/>
    <property type="project" value="InterPro"/>
</dbReference>
<dbReference type="InterPro" id="IPR008948">
    <property type="entry name" value="L-Aspartase-like"/>
</dbReference>
<reference evidence="5" key="1">
    <citation type="journal article" date="2020" name="Stud. Mycol.">
        <title>101 Dothideomycetes genomes: a test case for predicting lifestyles and emergence of pathogens.</title>
        <authorList>
            <person name="Haridas S."/>
            <person name="Albert R."/>
            <person name="Binder M."/>
            <person name="Bloem J."/>
            <person name="Labutti K."/>
            <person name="Salamov A."/>
            <person name="Andreopoulos B."/>
            <person name="Baker S."/>
            <person name="Barry K."/>
            <person name="Bills G."/>
            <person name="Bluhm B."/>
            <person name="Cannon C."/>
            <person name="Castanera R."/>
            <person name="Culley D."/>
            <person name="Daum C."/>
            <person name="Ezra D."/>
            <person name="Gonzalez J."/>
            <person name="Henrissat B."/>
            <person name="Kuo A."/>
            <person name="Liang C."/>
            <person name="Lipzen A."/>
            <person name="Lutzoni F."/>
            <person name="Magnuson J."/>
            <person name="Mondo S."/>
            <person name="Nolan M."/>
            <person name="Ohm R."/>
            <person name="Pangilinan J."/>
            <person name="Park H.-J."/>
            <person name="Ramirez L."/>
            <person name="Alfaro M."/>
            <person name="Sun H."/>
            <person name="Tritt A."/>
            <person name="Yoshinaga Y."/>
            <person name="Zwiers L.-H."/>
            <person name="Turgeon B."/>
            <person name="Goodwin S."/>
            <person name="Spatafora J."/>
            <person name="Crous P."/>
            <person name="Grigoriev I."/>
        </authorList>
    </citation>
    <scope>NUCLEOTIDE SEQUENCE</scope>
    <source>
        <strain evidence="5">CBS 133067</strain>
    </source>
</reference>
<dbReference type="Pfam" id="PF14698">
    <property type="entry name" value="ASL_C2"/>
    <property type="match status" value="1"/>
</dbReference>
<dbReference type="GO" id="GO:0005829">
    <property type="term" value="C:cytosol"/>
    <property type="evidence" value="ECO:0007669"/>
    <property type="project" value="TreeGrafter"/>
</dbReference>
<evidence type="ECO:0000313" key="6">
    <source>
        <dbReference type="Proteomes" id="UP000799772"/>
    </source>
</evidence>
<feature type="domain" description="Fumarate lyase N-terminal" evidence="3">
    <location>
        <begin position="14"/>
        <end position="273"/>
    </location>
</feature>
<dbReference type="PANTHER" id="PTHR43814">
    <property type="entry name" value="ARGININOSUCCINATE LYASE"/>
    <property type="match status" value="1"/>
</dbReference>
<dbReference type="Pfam" id="PF00206">
    <property type="entry name" value="Lyase_1"/>
    <property type="match status" value="1"/>
</dbReference>
<dbReference type="InterPro" id="IPR024083">
    <property type="entry name" value="Fumarase/histidase_N"/>
</dbReference>
<evidence type="ECO:0000256" key="2">
    <source>
        <dbReference type="ARBA" id="ARBA00032749"/>
    </source>
</evidence>
<dbReference type="Gene3D" id="1.10.40.30">
    <property type="entry name" value="Fumarase/aspartase (C-terminal domain)"/>
    <property type="match status" value="1"/>
</dbReference>
<proteinExistence type="inferred from homology"/>
<dbReference type="GO" id="GO:0042450">
    <property type="term" value="P:L-arginine biosynthetic process via ornithine"/>
    <property type="evidence" value="ECO:0007669"/>
    <property type="project" value="InterPro"/>
</dbReference>
<name>A0A9P4M0B4_9PEZI</name>
<dbReference type="EMBL" id="ML978138">
    <property type="protein sequence ID" value="KAF2093446.1"/>
    <property type="molecule type" value="Genomic_DNA"/>
</dbReference>
<dbReference type="InterPro" id="IPR000362">
    <property type="entry name" value="Fumarate_lyase_fam"/>
</dbReference>
<dbReference type="Gene3D" id="1.10.275.10">
    <property type="entry name" value="Fumarase/aspartase (N-terminal domain)"/>
    <property type="match status" value="1"/>
</dbReference>
<dbReference type="InterPro" id="IPR009049">
    <property type="entry name" value="Argininosuccinate_lyase"/>
</dbReference>
<keyword evidence="6" id="KW-1185">Reference proteome</keyword>
<evidence type="ECO:0000259" key="4">
    <source>
        <dbReference type="Pfam" id="PF14698"/>
    </source>
</evidence>
<dbReference type="CDD" id="cd01359">
    <property type="entry name" value="Argininosuccinate_lyase"/>
    <property type="match status" value="1"/>
</dbReference>
<evidence type="ECO:0000256" key="1">
    <source>
        <dbReference type="ARBA" id="ARBA00010755"/>
    </source>
</evidence>
<comment type="caution">
    <text evidence="5">The sequence shown here is derived from an EMBL/GenBank/DDBJ whole genome shotgun (WGS) entry which is preliminary data.</text>
</comment>
<evidence type="ECO:0000313" key="5">
    <source>
        <dbReference type="EMBL" id="KAF2093446.1"/>
    </source>
</evidence>
<keyword evidence="5" id="KW-0456">Lyase</keyword>
<gene>
    <name evidence="5" type="ORF">NA57DRAFT_61560</name>
</gene>
<dbReference type="PANTHER" id="PTHR43814:SF1">
    <property type="entry name" value="ARGININOSUCCINATE LYASE"/>
    <property type="match status" value="1"/>
</dbReference>
<dbReference type="PRINTS" id="PR00145">
    <property type="entry name" value="ARGSUCLYASE"/>
</dbReference>
<dbReference type="SUPFAM" id="SSF48557">
    <property type="entry name" value="L-aspartase-like"/>
    <property type="match status" value="1"/>
</dbReference>